<dbReference type="AlphaFoldDB" id="A0A327M629"/>
<comment type="caution">
    <text evidence="2">The sequence shown here is derived from an EMBL/GenBank/DDBJ whole genome shotgun (WGS) entry which is preliminary data.</text>
</comment>
<protein>
    <submittedName>
        <fullName evidence="2">Uncharacterized protein</fullName>
    </submittedName>
</protein>
<proteinExistence type="predicted"/>
<dbReference type="EMBL" id="QLIX01000007">
    <property type="protein sequence ID" value="RAI58751.1"/>
    <property type="molecule type" value="Genomic_DNA"/>
</dbReference>
<evidence type="ECO:0000313" key="2">
    <source>
        <dbReference type="EMBL" id="RAI58751.1"/>
    </source>
</evidence>
<feature type="compositionally biased region" description="Pro residues" evidence="1">
    <location>
        <begin position="16"/>
        <end position="26"/>
    </location>
</feature>
<dbReference type="RefSeq" id="WP_111469958.1">
    <property type="nucleotide sequence ID" value="NZ_QLIX01000007.1"/>
</dbReference>
<evidence type="ECO:0000256" key="1">
    <source>
        <dbReference type="SAM" id="MobiDB-lite"/>
    </source>
</evidence>
<gene>
    <name evidence="2" type="ORF">DOO78_11755</name>
</gene>
<dbReference type="Pfam" id="PF05396">
    <property type="entry name" value="Phage_T7_Capsid"/>
    <property type="match status" value="1"/>
</dbReference>
<keyword evidence="3" id="KW-1185">Reference proteome</keyword>
<name>A0A327M629_9PROT</name>
<dbReference type="Proteomes" id="UP000249065">
    <property type="component" value="Unassembled WGS sequence"/>
</dbReference>
<feature type="region of interest" description="Disordered" evidence="1">
    <location>
        <begin position="1"/>
        <end position="31"/>
    </location>
</feature>
<evidence type="ECO:0000313" key="3">
    <source>
        <dbReference type="Proteomes" id="UP000249065"/>
    </source>
</evidence>
<dbReference type="InterPro" id="IPR008768">
    <property type="entry name" value="Gp9-like"/>
</dbReference>
<organism evidence="2 3">
    <name type="scientific">Roseicella frigidaeris</name>
    <dbReference type="NCBI Taxonomy" id="2230885"/>
    <lineage>
        <taxon>Bacteria</taxon>
        <taxon>Pseudomonadati</taxon>
        <taxon>Pseudomonadota</taxon>
        <taxon>Alphaproteobacteria</taxon>
        <taxon>Acetobacterales</taxon>
        <taxon>Roseomonadaceae</taxon>
        <taxon>Roseicella</taxon>
    </lineage>
</organism>
<accession>A0A327M629</accession>
<dbReference type="OrthoDB" id="7347988at2"/>
<reference evidence="3" key="1">
    <citation type="submission" date="2018-06" db="EMBL/GenBank/DDBJ databases">
        <authorList>
            <person name="Khan S.A."/>
        </authorList>
    </citation>
    <scope>NUCLEOTIDE SEQUENCE [LARGE SCALE GENOMIC DNA]</scope>
    <source>
        <strain evidence="3">DB-1506</strain>
    </source>
</reference>
<sequence length="250" mass="27131">MPEDLLQPPAEAAPTAEPPKPAARPPEVPEKFWDAAAGTLRTEALLKSYLELERRLSQRAARPGADAAPEELARFRQAMGIPESPEGYSITAPHALCCADAEVNGQLHAAHFSQDQAQLVYDLAAQKLLPLIAEAAAAYEADRQRAALVAHYGGEDAYRRIAGQLAAWGQAKLPPTVYAALASTAEGVMALEQMMRGQEPGLARESAPPGAESETELRALMRDPRYWRTRDPQFIQRVTEGFRRLVGSPG</sequence>